<gene>
    <name evidence="10" type="primary">mcl1</name>
    <name evidence="10" type="ORF">A0J61_05639</name>
</gene>
<evidence type="ECO:0000256" key="1">
    <source>
        <dbReference type="ARBA" id="ARBA00004123"/>
    </source>
</evidence>
<dbReference type="GO" id="GO:0043596">
    <property type="term" value="C:nuclear replication fork"/>
    <property type="evidence" value="ECO:0007669"/>
    <property type="project" value="TreeGrafter"/>
</dbReference>
<accession>A0A1C7NC51</accession>
<evidence type="ECO:0000259" key="9">
    <source>
        <dbReference type="Pfam" id="PF24817"/>
    </source>
</evidence>
<dbReference type="Pfam" id="PF20946">
    <property type="entry name" value="Ctf4_C"/>
    <property type="match status" value="1"/>
</dbReference>
<dbReference type="AlphaFoldDB" id="A0A1C7NC51"/>
<dbReference type="OrthoDB" id="427368at2759"/>
<feature type="repeat" description="WD" evidence="5">
    <location>
        <begin position="138"/>
        <end position="179"/>
    </location>
</feature>
<dbReference type="PANTHER" id="PTHR19932">
    <property type="entry name" value="WD REPEAT AND HMG-BOX DNA BINDING PROTEIN"/>
    <property type="match status" value="1"/>
</dbReference>
<evidence type="ECO:0000313" key="10">
    <source>
        <dbReference type="EMBL" id="OBZ86319.1"/>
    </source>
</evidence>
<dbReference type="InterPro" id="IPR022100">
    <property type="entry name" value="WDHD1/CFT4_beta-prop_2nd"/>
</dbReference>
<dbReference type="GO" id="GO:0000278">
    <property type="term" value="P:mitotic cell cycle"/>
    <property type="evidence" value="ECO:0007669"/>
    <property type="project" value="TreeGrafter"/>
</dbReference>
<feature type="compositionally biased region" description="Acidic residues" evidence="6">
    <location>
        <begin position="357"/>
        <end position="394"/>
    </location>
</feature>
<feature type="compositionally biased region" description="Basic and acidic residues" evidence="6">
    <location>
        <begin position="450"/>
        <end position="466"/>
    </location>
</feature>
<feature type="region of interest" description="Disordered" evidence="6">
    <location>
        <begin position="528"/>
        <end position="553"/>
    </location>
</feature>
<dbReference type="PANTHER" id="PTHR19932:SF10">
    <property type="entry name" value="WD REPEAT AND HMG-BOX DNA-BINDING PROTEIN 1"/>
    <property type="match status" value="1"/>
</dbReference>
<dbReference type="InterPro" id="IPR048591">
    <property type="entry name" value="WDHD1/CFT4_hel"/>
</dbReference>
<feature type="region of interest" description="Disordered" evidence="6">
    <location>
        <begin position="399"/>
        <end position="418"/>
    </location>
</feature>
<evidence type="ECO:0000256" key="6">
    <source>
        <dbReference type="SAM" id="MobiDB-lite"/>
    </source>
</evidence>
<keyword evidence="3" id="KW-0677">Repeat</keyword>
<feature type="compositionally biased region" description="Basic and acidic residues" evidence="6">
    <location>
        <begin position="528"/>
        <end position="537"/>
    </location>
</feature>
<dbReference type="GO" id="GO:0003682">
    <property type="term" value="F:chromatin binding"/>
    <property type="evidence" value="ECO:0007669"/>
    <property type="project" value="TreeGrafter"/>
</dbReference>
<evidence type="ECO:0000259" key="7">
    <source>
        <dbReference type="Pfam" id="PF12341"/>
    </source>
</evidence>
<evidence type="ECO:0000256" key="5">
    <source>
        <dbReference type="PROSITE-ProRule" id="PRU00221"/>
    </source>
</evidence>
<sequence>MRFEEVDTIMAGHDGPTVVAYKPNAKDVIFAGVNDTGFKVYEVDKYGQEHTGTEIQDQNELHVTCVAVSKTGSVAVGSTDGLVVLYHSDNTFDKILVRSTVPVRHISFHPSGNKVAIATDDNIIRLVLTADNSKIVQLEGHSSPIKTVDYSKDGNRLISTDIDGDIRIWNVSNTAPVPQCLKTLSNFIYHTSPDSFSHATAVWHPDSSCFAFPGKDKEVRVFKSGLWAPFYTLQGEHTQNVLTMAWSPNGYYIASSAEDNSVVIWDTQTKKAVRSEIVATPVTGLSWNPKENELALSDGYGQLRIWKEVIPTDNSNYPHPAQIRALPPSASKQPLSKTISSKIPNSQPSYVGGSLEVDNEATEVNDEDDDDMGDDVDMDDDEGEELEDEGEDLGDFVIDDDGAGYKEQPNQSRSISRRADPHMANVIEQQRQKLESAFEPPTSFQPGETPYHKPEKGKSFDPQPGERRYMAYNLTGAITTIFEGSHSVINVEFHDQTEFRNFHFTDMRNFSVGAISASGTVFAVEGKEAPKKSRVNNDDDDEEEEDDDEEDKKLNTLSTLYYRPHTLGSDKDWTQFMLPGEDVVNLAINRVSVIATTSLGYVRIFSISGVQRHLFSLENVVCVSAMTDMALIVYASGPSFQNQHNLHYLLMNTDSFEILQRDKIQLSADSQLNWIGFSETNQAATYDSAGILRLLHRQRRPYQATWVPVFNSKAYAGDRTERYWPVGVLRDRFVCVVLRGQNMYPFFPRPPVKDVPLQLPLLDLESEIGSLEEKVIRTHVGTLHERDEAEATNALDEFSETFAEADVEMDVALLKLINLACQSERVSKALDLTDLLHSGESVDKAIRIASHHRYTHLAEKMTHLKASKFMNDTEFHKEPSLADSFRSIPSLHGSTETALNNDLAGLKQIDSPRTYKRNNTFDMDEDDSYLDTQTSKRAKGFTFSR</sequence>
<reference evidence="10 11" key="1">
    <citation type="submission" date="2016-03" db="EMBL/GenBank/DDBJ databases">
        <title>Choanephora cucurbitarum.</title>
        <authorList>
            <person name="Min B."/>
            <person name="Park H."/>
            <person name="Park J.-H."/>
            <person name="Shin H.-D."/>
            <person name="Choi I.-G."/>
        </authorList>
    </citation>
    <scope>NUCLEOTIDE SEQUENCE [LARGE SCALE GENOMIC DNA]</scope>
    <source>
        <strain evidence="10 11">KUS-F28377</strain>
    </source>
</reference>
<feature type="compositionally biased region" description="Polar residues" evidence="6">
    <location>
        <begin position="330"/>
        <end position="349"/>
    </location>
</feature>
<feature type="domain" description="WDHD1 first WD40" evidence="9">
    <location>
        <begin position="13"/>
        <end position="305"/>
    </location>
</feature>
<feature type="domain" description="WDHD1/CFT4 second beta-propeller" evidence="7">
    <location>
        <begin position="443"/>
        <end position="761"/>
    </location>
</feature>
<dbReference type="InterPro" id="IPR001680">
    <property type="entry name" value="WD40_rpt"/>
</dbReference>
<evidence type="ECO:0000256" key="3">
    <source>
        <dbReference type="ARBA" id="ARBA00022737"/>
    </source>
</evidence>
<dbReference type="Gene3D" id="2.130.10.10">
    <property type="entry name" value="YVTN repeat-like/Quinoprotein amine dehydrogenase"/>
    <property type="match status" value="2"/>
</dbReference>
<dbReference type="Proteomes" id="UP000093000">
    <property type="component" value="Unassembled WGS sequence"/>
</dbReference>
<dbReference type="SUPFAM" id="SSF50978">
    <property type="entry name" value="WD40 repeat-like"/>
    <property type="match status" value="1"/>
</dbReference>
<keyword evidence="4" id="KW-0539">Nucleus</keyword>
<dbReference type="InParanoid" id="A0A1C7NC51"/>
<keyword evidence="11" id="KW-1185">Reference proteome</keyword>
<proteinExistence type="predicted"/>
<dbReference type="InterPro" id="IPR036322">
    <property type="entry name" value="WD40_repeat_dom_sf"/>
</dbReference>
<dbReference type="SMART" id="SM00320">
    <property type="entry name" value="WD40"/>
    <property type="match status" value="7"/>
</dbReference>
<dbReference type="GO" id="GO:0006281">
    <property type="term" value="P:DNA repair"/>
    <property type="evidence" value="ECO:0007669"/>
    <property type="project" value="TreeGrafter"/>
</dbReference>
<dbReference type="PROSITE" id="PS00678">
    <property type="entry name" value="WD_REPEATS_1"/>
    <property type="match status" value="2"/>
</dbReference>
<dbReference type="EMBL" id="LUGH01000310">
    <property type="protein sequence ID" value="OBZ86319.1"/>
    <property type="molecule type" value="Genomic_DNA"/>
</dbReference>
<dbReference type="STRING" id="101091.A0A1C7NC51"/>
<dbReference type="InterPro" id="IPR057646">
    <property type="entry name" value="WD40_WDHD1_1st"/>
</dbReference>
<feature type="region of interest" description="Disordered" evidence="6">
    <location>
        <begin position="438"/>
        <end position="466"/>
    </location>
</feature>
<organism evidence="10 11">
    <name type="scientific">Choanephora cucurbitarum</name>
    <dbReference type="NCBI Taxonomy" id="101091"/>
    <lineage>
        <taxon>Eukaryota</taxon>
        <taxon>Fungi</taxon>
        <taxon>Fungi incertae sedis</taxon>
        <taxon>Mucoromycota</taxon>
        <taxon>Mucoromycotina</taxon>
        <taxon>Mucoromycetes</taxon>
        <taxon>Mucorales</taxon>
        <taxon>Mucorineae</taxon>
        <taxon>Choanephoraceae</taxon>
        <taxon>Choanephoroideae</taxon>
        <taxon>Choanephora</taxon>
    </lineage>
</organism>
<name>A0A1C7NC51_9FUNG</name>
<evidence type="ECO:0000313" key="11">
    <source>
        <dbReference type="Proteomes" id="UP000093000"/>
    </source>
</evidence>
<dbReference type="PROSITE" id="PS50082">
    <property type="entry name" value="WD_REPEATS_2"/>
    <property type="match status" value="2"/>
</dbReference>
<keyword evidence="2 5" id="KW-0853">WD repeat</keyword>
<dbReference type="Pfam" id="PF12341">
    <property type="entry name" value="Mcl1_mid"/>
    <property type="match status" value="1"/>
</dbReference>
<evidence type="ECO:0000259" key="8">
    <source>
        <dbReference type="Pfam" id="PF20946"/>
    </source>
</evidence>
<feature type="domain" description="WDHD1/CFT4 helical bundle" evidence="8">
    <location>
        <begin position="770"/>
        <end position="870"/>
    </location>
</feature>
<feature type="repeat" description="WD" evidence="5">
    <location>
        <begin position="234"/>
        <end position="275"/>
    </location>
</feature>
<dbReference type="InterPro" id="IPR019775">
    <property type="entry name" value="WD40_repeat_CS"/>
</dbReference>
<evidence type="ECO:0000256" key="2">
    <source>
        <dbReference type="ARBA" id="ARBA00022574"/>
    </source>
</evidence>
<comment type="subcellular location">
    <subcellularLocation>
        <location evidence="1">Nucleus</location>
    </subcellularLocation>
</comment>
<dbReference type="GO" id="GO:0006261">
    <property type="term" value="P:DNA-templated DNA replication"/>
    <property type="evidence" value="ECO:0007669"/>
    <property type="project" value="TreeGrafter"/>
</dbReference>
<dbReference type="InterPro" id="IPR015943">
    <property type="entry name" value="WD40/YVTN_repeat-like_dom_sf"/>
</dbReference>
<feature type="region of interest" description="Disordered" evidence="6">
    <location>
        <begin position="321"/>
        <end position="394"/>
    </location>
</feature>
<evidence type="ECO:0000256" key="4">
    <source>
        <dbReference type="ARBA" id="ARBA00023242"/>
    </source>
</evidence>
<feature type="compositionally biased region" description="Acidic residues" evidence="6">
    <location>
        <begin position="538"/>
        <end position="550"/>
    </location>
</feature>
<protein>
    <submittedName>
        <fullName evidence="10">Minichromosome loss protein 1</fullName>
    </submittedName>
</protein>
<comment type="caution">
    <text evidence="10">The sequence shown here is derived from an EMBL/GenBank/DDBJ whole genome shotgun (WGS) entry which is preliminary data.</text>
</comment>
<dbReference type="FunCoup" id="A0A1C7NC51">
    <property type="interactions" value="489"/>
</dbReference>
<dbReference type="PROSITE" id="PS50294">
    <property type="entry name" value="WD_REPEATS_REGION"/>
    <property type="match status" value="2"/>
</dbReference>
<dbReference type="Pfam" id="PF24817">
    <property type="entry name" value="WD40_WDHD1_1st"/>
    <property type="match status" value="1"/>
</dbReference>